<feature type="region of interest" description="Disordered" evidence="6">
    <location>
        <begin position="187"/>
        <end position="216"/>
    </location>
</feature>
<dbReference type="RefSeq" id="XP_007769100.1">
    <property type="nucleotide sequence ID" value="XM_007770910.1"/>
</dbReference>
<evidence type="ECO:0000256" key="7">
    <source>
        <dbReference type="SAM" id="Phobius"/>
    </source>
</evidence>
<dbReference type="Gene3D" id="1.20.1560.10">
    <property type="entry name" value="ABC transporter type 1, transmembrane domain"/>
    <property type="match status" value="1"/>
</dbReference>
<feature type="transmembrane region" description="Helical" evidence="7">
    <location>
        <begin position="139"/>
        <end position="160"/>
    </location>
</feature>
<evidence type="ECO:0000256" key="2">
    <source>
        <dbReference type="ARBA" id="ARBA00022741"/>
    </source>
</evidence>
<dbReference type="GO" id="GO:0005524">
    <property type="term" value="F:ATP binding"/>
    <property type="evidence" value="ECO:0007669"/>
    <property type="project" value="UniProtKB-KW"/>
</dbReference>
<evidence type="ECO:0000256" key="1">
    <source>
        <dbReference type="ARBA" id="ARBA00022692"/>
    </source>
</evidence>
<proteinExistence type="predicted"/>
<sequence length="822" mass="91255">MALRGGSGPFDVSEPCVRHTWAALFPASLRPPLRWLPAPAPSCVRQLTDFGHARRQGTLNEDVWDLNPILQSRPAFLRFDSVPHSSPSQRLWAASILDSILGSTLTILTITVNYASAFFLKLIPDVVAHRSAENQSRAFIYTLLTSLCAVLMAQADAQYLRFSYHAAMRIRVGLVGAMYDKTLKRVNTRASPTSPSRPLAPSSLPMRRARTGRAKGPRGRVCIRVRAGSSRSRVWMWVMVNLMAVDVNRATTVVSSLFMFYGAPIESIMVNVLLYHVMDWSAFAGTVFLLAGCPLNSSFAKELAWIVKARINSVFFSVIWASAPALVSLMSFFTDVYRWKGLTAFIVFTAYFERVPDVHPPNSPVKNGKHKANSSNINSNGSSSLPHKDGQASESDAATMTLAESASVAESLLQDHRFVLQDLNASFPDSKLTVTLDPTASGKTALPMEPLGKMSLTQCKLQTSKNIQRVDVFRDTHVALAKAVYVRAKYVLLDDPLGAVIVVTHCVGLVLPRTYYFVHNIAQGSATEAREEKPVIALDLISAESLVIKERQDDARDEYFTLRGSRERTHRDRWDWFFKDQLRSCLTSMPQDNTLLSGTLREILDPFNEHEDFKYLKVLCHIRMFTESAHQSQRTCAPSRAPSPASSSHSVQLDEAASVVSVSPTRSMPSLVVAAIRLATVDVHYDLQLLVACTVINYDQLVVLDKGKIARIDTLMNLKQKENHMSQGCKDEDLGKLVQNAKTCRYGANGSGRETQATATRRSGAEKSFQGCKCGFNSSEKVVVYDGDRDGGSKEGTQRICQWSSALDFKKEEERNEKREKR</sequence>
<organism evidence="8 9">
    <name type="scientific">Coniophora puteana (strain RWD-64-598)</name>
    <name type="common">Brown rot fungus</name>
    <dbReference type="NCBI Taxonomy" id="741705"/>
    <lineage>
        <taxon>Eukaryota</taxon>
        <taxon>Fungi</taxon>
        <taxon>Dikarya</taxon>
        <taxon>Basidiomycota</taxon>
        <taxon>Agaricomycotina</taxon>
        <taxon>Agaricomycetes</taxon>
        <taxon>Agaricomycetidae</taxon>
        <taxon>Boletales</taxon>
        <taxon>Coniophorineae</taxon>
        <taxon>Coniophoraceae</taxon>
        <taxon>Coniophora</taxon>
    </lineage>
</organism>
<dbReference type="GO" id="GO:0016020">
    <property type="term" value="C:membrane"/>
    <property type="evidence" value="ECO:0007669"/>
    <property type="project" value="InterPro"/>
</dbReference>
<name>A0A5M3MMK0_CONPW</name>
<feature type="compositionally biased region" description="Basic residues" evidence="6">
    <location>
        <begin position="207"/>
        <end position="216"/>
    </location>
</feature>
<keyword evidence="3" id="KW-0067">ATP-binding</keyword>
<feature type="transmembrane region" description="Helical" evidence="7">
    <location>
        <begin position="273"/>
        <end position="293"/>
    </location>
</feature>
<evidence type="ECO:0000256" key="6">
    <source>
        <dbReference type="SAM" id="MobiDB-lite"/>
    </source>
</evidence>
<keyword evidence="4 7" id="KW-1133">Transmembrane helix</keyword>
<evidence type="ECO:0000313" key="8">
    <source>
        <dbReference type="EMBL" id="EIW80333.1"/>
    </source>
</evidence>
<evidence type="ECO:0000256" key="4">
    <source>
        <dbReference type="ARBA" id="ARBA00022989"/>
    </source>
</evidence>
<dbReference type="GeneID" id="19209123"/>
<dbReference type="InterPro" id="IPR050173">
    <property type="entry name" value="ABC_transporter_C-like"/>
</dbReference>
<dbReference type="PANTHER" id="PTHR24223">
    <property type="entry name" value="ATP-BINDING CASSETTE SUB-FAMILY C"/>
    <property type="match status" value="1"/>
</dbReference>
<dbReference type="EMBL" id="JH711579">
    <property type="protein sequence ID" value="EIW80333.1"/>
    <property type="molecule type" value="Genomic_DNA"/>
</dbReference>
<dbReference type="Proteomes" id="UP000053558">
    <property type="component" value="Unassembled WGS sequence"/>
</dbReference>
<feature type="transmembrane region" description="Helical" evidence="7">
    <location>
        <begin position="314"/>
        <end position="333"/>
    </location>
</feature>
<evidence type="ECO:0000313" key="9">
    <source>
        <dbReference type="Proteomes" id="UP000053558"/>
    </source>
</evidence>
<gene>
    <name evidence="8" type="ORF">CONPUDRAFT_73481</name>
</gene>
<keyword evidence="9" id="KW-1185">Reference proteome</keyword>
<keyword evidence="5 7" id="KW-0472">Membrane</keyword>
<evidence type="ECO:0008006" key="10">
    <source>
        <dbReference type="Google" id="ProtNLM"/>
    </source>
</evidence>
<comment type="caution">
    <text evidence="8">The sequence shown here is derived from an EMBL/GenBank/DDBJ whole genome shotgun (WGS) entry which is preliminary data.</text>
</comment>
<feature type="compositionally biased region" description="Low complexity" evidence="6">
    <location>
        <begin position="373"/>
        <end position="384"/>
    </location>
</feature>
<dbReference type="GO" id="GO:0042626">
    <property type="term" value="F:ATPase-coupled transmembrane transporter activity"/>
    <property type="evidence" value="ECO:0007669"/>
    <property type="project" value="TreeGrafter"/>
</dbReference>
<dbReference type="PANTHER" id="PTHR24223:SF415">
    <property type="entry name" value="FI20190P1"/>
    <property type="match status" value="1"/>
</dbReference>
<evidence type="ECO:0000256" key="5">
    <source>
        <dbReference type="ARBA" id="ARBA00023136"/>
    </source>
</evidence>
<keyword evidence="1 7" id="KW-0812">Transmembrane</keyword>
<feature type="compositionally biased region" description="Low complexity" evidence="6">
    <location>
        <begin position="188"/>
        <end position="205"/>
    </location>
</feature>
<evidence type="ECO:0000256" key="3">
    <source>
        <dbReference type="ARBA" id="ARBA00022840"/>
    </source>
</evidence>
<dbReference type="InterPro" id="IPR036640">
    <property type="entry name" value="ABC1_TM_sf"/>
</dbReference>
<feature type="transmembrane region" description="Helical" evidence="7">
    <location>
        <begin position="91"/>
        <end position="119"/>
    </location>
</feature>
<accession>A0A5M3MMK0</accession>
<keyword evidence="2" id="KW-0547">Nucleotide-binding</keyword>
<protein>
    <recommendedName>
        <fullName evidence="10">ABC transmembrane type-1 domain-containing protein</fullName>
    </recommendedName>
</protein>
<feature type="region of interest" description="Disordered" evidence="6">
    <location>
        <begin position="362"/>
        <end position="396"/>
    </location>
</feature>
<dbReference type="KEGG" id="cput:CONPUDRAFT_73481"/>
<reference evidence="9" key="1">
    <citation type="journal article" date="2012" name="Science">
        <title>The Paleozoic origin of enzymatic lignin decomposition reconstructed from 31 fungal genomes.</title>
        <authorList>
            <person name="Floudas D."/>
            <person name="Binder M."/>
            <person name="Riley R."/>
            <person name="Barry K."/>
            <person name="Blanchette R.A."/>
            <person name="Henrissat B."/>
            <person name="Martinez A.T."/>
            <person name="Otillar R."/>
            <person name="Spatafora J.W."/>
            <person name="Yadav J.S."/>
            <person name="Aerts A."/>
            <person name="Benoit I."/>
            <person name="Boyd A."/>
            <person name="Carlson A."/>
            <person name="Copeland A."/>
            <person name="Coutinho P.M."/>
            <person name="de Vries R.P."/>
            <person name="Ferreira P."/>
            <person name="Findley K."/>
            <person name="Foster B."/>
            <person name="Gaskell J."/>
            <person name="Glotzer D."/>
            <person name="Gorecki P."/>
            <person name="Heitman J."/>
            <person name="Hesse C."/>
            <person name="Hori C."/>
            <person name="Igarashi K."/>
            <person name="Jurgens J.A."/>
            <person name="Kallen N."/>
            <person name="Kersten P."/>
            <person name="Kohler A."/>
            <person name="Kuees U."/>
            <person name="Kumar T.K.A."/>
            <person name="Kuo A."/>
            <person name="LaButti K."/>
            <person name="Larrondo L.F."/>
            <person name="Lindquist E."/>
            <person name="Ling A."/>
            <person name="Lombard V."/>
            <person name="Lucas S."/>
            <person name="Lundell T."/>
            <person name="Martin R."/>
            <person name="McLaughlin D.J."/>
            <person name="Morgenstern I."/>
            <person name="Morin E."/>
            <person name="Murat C."/>
            <person name="Nagy L.G."/>
            <person name="Nolan M."/>
            <person name="Ohm R.A."/>
            <person name="Patyshakuliyeva A."/>
            <person name="Rokas A."/>
            <person name="Ruiz-Duenas F.J."/>
            <person name="Sabat G."/>
            <person name="Salamov A."/>
            <person name="Samejima M."/>
            <person name="Schmutz J."/>
            <person name="Slot J.C."/>
            <person name="St John F."/>
            <person name="Stenlid J."/>
            <person name="Sun H."/>
            <person name="Sun S."/>
            <person name="Syed K."/>
            <person name="Tsang A."/>
            <person name="Wiebenga A."/>
            <person name="Young D."/>
            <person name="Pisabarro A."/>
            <person name="Eastwood D.C."/>
            <person name="Martin F."/>
            <person name="Cullen D."/>
            <person name="Grigoriev I.V."/>
            <person name="Hibbett D.S."/>
        </authorList>
    </citation>
    <scope>NUCLEOTIDE SEQUENCE [LARGE SCALE GENOMIC DNA]</scope>
    <source>
        <strain evidence="9">RWD-64-598 SS2</strain>
    </source>
</reference>
<dbReference type="AlphaFoldDB" id="A0A5M3MMK0"/>